<dbReference type="InterPro" id="IPR000073">
    <property type="entry name" value="AB_hydrolase_1"/>
</dbReference>
<dbReference type="PANTHER" id="PTHR43433">
    <property type="entry name" value="HYDROLASE, ALPHA/BETA FOLD FAMILY PROTEIN"/>
    <property type="match status" value="1"/>
</dbReference>
<evidence type="ECO:0000313" key="3">
    <source>
        <dbReference type="Proteomes" id="UP000619293"/>
    </source>
</evidence>
<dbReference type="Proteomes" id="UP000619293">
    <property type="component" value="Unassembled WGS sequence"/>
</dbReference>
<feature type="domain" description="AB hydrolase-1" evidence="1">
    <location>
        <begin position="24"/>
        <end position="251"/>
    </location>
</feature>
<name>A0A8J3K813_9ACTN</name>
<accession>A0A8J3K813</accession>
<dbReference type="PANTHER" id="PTHR43433:SF5">
    <property type="entry name" value="AB HYDROLASE-1 DOMAIN-CONTAINING PROTEIN"/>
    <property type="match status" value="1"/>
</dbReference>
<evidence type="ECO:0000313" key="2">
    <source>
        <dbReference type="EMBL" id="GIF94283.1"/>
    </source>
</evidence>
<dbReference type="InterPro" id="IPR029058">
    <property type="entry name" value="AB_hydrolase_fold"/>
</dbReference>
<comment type="caution">
    <text evidence="2">The sequence shown here is derived from an EMBL/GenBank/DDBJ whole genome shotgun (WGS) entry which is preliminary data.</text>
</comment>
<evidence type="ECO:0000259" key="1">
    <source>
        <dbReference type="Pfam" id="PF00561"/>
    </source>
</evidence>
<dbReference type="RefSeq" id="WP_191837489.1">
    <property type="nucleotide sequence ID" value="NZ_BAAALB010000001.1"/>
</dbReference>
<sequence>MTRPPATSGMISGISWAAAGAGDPLLLIQGLGYPAAMWFRLLPLLTPRRRVITFDNRGVGGSAAADTTGLTIEQMAADAALVLDACEISSADVLGVSLGGIVAQELALAHPARVRRLVLASTHTADEHAVPADDEVLAMFARRSQLSPEESLVASVPFVYAPSTPRALIEEDVACRARQPVPPGVYQAQLTAAVAFRGTWQRLPELTHETLFVHGTEDRVVPPVNAAIAAERVHGARLAWIEGGGHNLFSERSVDTAEAVNQFLGV</sequence>
<dbReference type="Pfam" id="PF00561">
    <property type="entry name" value="Abhydrolase_1"/>
    <property type="match status" value="1"/>
</dbReference>
<keyword evidence="2" id="KW-0378">Hydrolase</keyword>
<dbReference type="AlphaFoldDB" id="A0A8J3K813"/>
<dbReference type="GO" id="GO:0016787">
    <property type="term" value="F:hydrolase activity"/>
    <property type="evidence" value="ECO:0007669"/>
    <property type="project" value="UniProtKB-KW"/>
</dbReference>
<proteinExistence type="predicted"/>
<reference evidence="2 3" key="1">
    <citation type="submission" date="2021-01" db="EMBL/GenBank/DDBJ databases">
        <title>Whole genome shotgun sequence of Catellatospora chokoriensis NBRC 107358.</title>
        <authorList>
            <person name="Komaki H."/>
            <person name="Tamura T."/>
        </authorList>
    </citation>
    <scope>NUCLEOTIDE SEQUENCE [LARGE SCALE GENOMIC DNA]</scope>
    <source>
        <strain evidence="2 3">NBRC 107358</strain>
    </source>
</reference>
<protein>
    <submittedName>
        <fullName evidence="2">Alpha/beta hydrolase fold protein</fullName>
    </submittedName>
</protein>
<dbReference type="InterPro" id="IPR050471">
    <property type="entry name" value="AB_hydrolase"/>
</dbReference>
<dbReference type="EMBL" id="BONG01000089">
    <property type="protein sequence ID" value="GIF94283.1"/>
    <property type="molecule type" value="Genomic_DNA"/>
</dbReference>
<organism evidence="2 3">
    <name type="scientific">Catellatospora chokoriensis</name>
    <dbReference type="NCBI Taxonomy" id="310353"/>
    <lineage>
        <taxon>Bacteria</taxon>
        <taxon>Bacillati</taxon>
        <taxon>Actinomycetota</taxon>
        <taxon>Actinomycetes</taxon>
        <taxon>Micromonosporales</taxon>
        <taxon>Micromonosporaceae</taxon>
        <taxon>Catellatospora</taxon>
    </lineage>
</organism>
<dbReference type="PRINTS" id="PR00111">
    <property type="entry name" value="ABHYDROLASE"/>
</dbReference>
<gene>
    <name evidence="2" type="ORF">Cch02nite_77270</name>
</gene>
<keyword evidence="3" id="KW-1185">Reference proteome</keyword>
<dbReference type="SUPFAM" id="SSF53474">
    <property type="entry name" value="alpha/beta-Hydrolases"/>
    <property type="match status" value="1"/>
</dbReference>
<dbReference type="Gene3D" id="3.40.50.1820">
    <property type="entry name" value="alpha/beta hydrolase"/>
    <property type="match status" value="1"/>
</dbReference>